<dbReference type="Pfam" id="PF13464">
    <property type="entry name" value="RodZ_C"/>
    <property type="match status" value="1"/>
</dbReference>
<feature type="transmembrane region" description="Helical" evidence="2">
    <location>
        <begin position="116"/>
        <end position="135"/>
    </location>
</feature>
<feature type="compositionally biased region" description="Low complexity" evidence="1">
    <location>
        <begin position="265"/>
        <end position="285"/>
    </location>
</feature>
<dbReference type="OrthoDB" id="9790252at2"/>
<evidence type="ECO:0000313" key="5">
    <source>
        <dbReference type="Proteomes" id="UP000018851"/>
    </source>
</evidence>
<feature type="compositionally biased region" description="Pro residues" evidence="1">
    <location>
        <begin position="162"/>
        <end position="177"/>
    </location>
</feature>
<dbReference type="Gene3D" id="1.10.260.40">
    <property type="entry name" value="lambda repressor-like DNA-binding domains"/>
    <property type="match status" value="1"/>
</dbReference>
<dbReference type="SUPFAM" id="SSF47413">
    <property type="entry name" value="lambda repressor-like DNA-binding domains"/>
    <property type="match status" value="1"/>
</dbReference>
<dbReference type="PANTHER" id="PTHR34475">
    <property type="match status" value="1"/>
</dbReference>
<dbReference type="AlphaFoldDB" id="W0AD81"/>
<dbReference type="PANTHER" id="PTHR34475:SF1">
    <property type="entry name" value="CYTOSKELETON PROTEIN RODZ"/>
    <property type="match status" value="1"/>
</dbReference>
<dbReference type="GO" id="GO:0003677">
    <property type="term" value="F:DNA binding"/>
    <property type="evidence" value="ECO:0007669"/>
    <property type="project" value="InterPro"/>
</dbReference>
<keyword evidence="2" id="KW-0472">Membrane</keyword>
<dbReference type="eggNOG" id="COG1426">
    <property type="taxonomic scope" value="Bacteria"/>
</dbReference>
<dbReference type="Proteomes" id="UP000018851">
    <property type="component" value="Chromosome"/>
</dbReference>
<dbReference type="InterPro" id="IPR050400">
    <property type="entry name" value="Bact_Cytoskel_RodZ"/>
</dbReference>
<evidence type="ECO:0000256" key="2">
    <source>
        <dbReference type="SAM" id="Phobius"/>
    </source>
</evidence>
<gene>
    <name evidence="4" type="ORF">NX02_21150</name>
</gene>
<feature type="region of interest" description="Disordered" evidence="1">
    <location>
        <begin position="151"/>
        <end position="177"/>
    </location>
</feature>
<name>W0AD81_9SPHN</name>
<evidence type="ECO:0000313" key="4">
    <source>
        <dbReference type="EMBL" id="AHE55869.1"/>
    </source>
</evidence>
<sequence>MTDRENEDGNLFPRRVGERLRAAREAAGLELADIASRTRVQLRHLEAMEAGDFATLPSITYTLGFGKAYARAVGIDEVETARSLRQEMEVAGTSTPKRVELQPYEPADPARVPTRLLTWTAVAIALLVLVGYGIWRSELFVGGSGRSEAEQAADAVISGQPAPAPAPAAAPAPTPAAPTGPVVLTAVDTVWLRITDGEGKRLLEKELATGERYEVPPDAITPTLTTGRAEALTVSVGGVAVPALGEGRVEGIGIGAAALAARGAAPGVAPTPAAGTSPAPAARARPAPPAAEPTAEPLVRDDAPSAEPGTP</sequence>
<keyword evidence="2" id="KW-1133">Transmembrane helix</keyword>
<dbReference type="Pfam" id="PF13413">
    <property type="entry name" value="HTH_25"/>
    <property type="match status" value="1"/>
</dbReference>
<dbReference type="InterPro" id="IPR010982">
    <property type="entry name" value="Lambda_DNA-bd_dom_sf"/>
</dbReference>
<dbReference type="PATRIC" id="fig|1123269.5.peg.4140"/>
<reference evidence="4 5" key="1">
    <citation type="submission" date="2013-07" db="EMBL/GenBank/DDBJ databases">
        <title>Completed genome of Sphingomonas sanxanigenens NX02.</title>
        <authorList>
            <person name="Ma T."/>
            <person name="Huang H."/>
            <person name="Wu M."/>
            <person name="Li X."/>
            <person name="Li G."/>
        </authorList>
    </citation>
    <scope>NUCLEOTIDE SEQUENCE [LARGE SCALE GENOMIC DNA]</scope>
    <source>
        <strain evidence="4 5">NX02</strain>
    </source>
</reference>
<dbReference type="STRING" id="1123269.NX02_21150"/>
<keyword evidence="2" id="KW-0812">Transmembrane</keyword>
<dbReference type="HOGENOM" id="CLU_047530_2_0_5"/>
<dbReference type="InterPro" id="IPR025194">
    <property type="entry name" value="RodZ-like_C"/>
</dbReference>
<dbReference type="CDD" id="cd00093">
    <property type="entry name" value="HTH_XRE"/>
    <property type="match status" value="1"/>
</dbReference>
<dbReference type="EMBL" id="CP006644">
    <property type="protein sequence ID" value="AHE55869.1"/>
    <property type="molecule type" value="Genomic_DNA"/>
</dbReference>
<dbReference type="KEGG" id="ssan:NX02_21150"/>
<feature type="domain" description="Cytoskeleton protein RodZ-like C-terminal" evidence="3">
    <location>
        <begin position="183"/>
        <end position="246"/>
    </location>
</feature>
<organism evidence="4 5">
    <name type="scientific">Sphingomonas sanxanigenens DSM 19645 = NX02</name>
    <dbReference type="NCBI Taxonomy" id="1123269"/>
    <lineage>
        <taxon>Bacteria</taxon>
        <taxon>Pseudomonadati</taxon>
        <taxon>Pseudomonadota</taxon>
        <taxon>Alphaproteobacteria</taxon>
        <taxon>Sphingomonadales</taxon>
        <taxon>Sphingomonadaceae</taxon>
        <taxon>Sphingomonas</taxon>
    </lineage>
</organism>
<dbReference type="InterPro" id="IPR001387">
    <property type="entry name" value="Cro/C1-type_HTH"/>
</dbReference>
<protein>
    <recommendedName>
        <fullName evidence="3">Cytoskeleton protein RodZ-like C-terminal domain-containing protein</fullName>
    </recommendedName>
</protein>
<dbReference type="RefSeq" id="WP_025294029.1">
    <property type="nucleotide sequence ID" value="NZ_CP006644.1"/>
</dbReference>
<feature type="region of interest" description="Disordered" evidence="1">
    <location>
        <begin position="265"/>
        <end position="311"/>
    </location>
</feature>
<evidence type="ECO:0000259" key="3">
    <source>
        <dbReference type="Pfam" id="PF13464"/>
    </source>
</evidence>
<proteinExistence type="predicted"/>
<accession>W0AD81</accession>
<evidence type="ECO:0000256" key="1">
    <source>
        <dbReference type="SAM" id="MobiDB-lite"/>
    </source>
</evidence>
<keyword evidence="5" id="KW-1185">Reference proteome</keyword>